<dbReference type="FunFam" id="3.90.70.10:FF:000332">
    <property type="entry name" value="Cathepsin L1"/>
    <property type="match status" value="1"/>
</dbReference>
<proteinExistence type="inferred from homology"/>
<dbReference type="Gene3D" id="3.90.70.10">
    <property type="entry name" value="Cysteine proteinases"/>
    <property type="match status" value="1"/>
</dbReference>
<dbReference type="Proteomes" id="UP000663828">
    <property type="component" value="Unassembled WGS sequence"/>
</dbReference>
<sequence length="158" mass="17347">MGCVGGEIDQAFQYIKDNNGIDTEDAYPYEDDDNRCRFKPEGVGATLTSYNNVTSKDESALQQAVANIGPISVAIDASHNSFQLYKGGVYHEVFCSQIHLNLAVLVVGYGTDSGKDYWLVKNSVGDGWGEKGYIRMTRNKRNECGIATAATYPIVNKF</sequence>
<dbReference type="SMART" id="SM00645">
    <property type="entry name" value="Pept_C1"/>
    <property type="match status" value="1"/>
</dbReference>
<dbReference type="InterPro" id="IPR000668">
    <property type="entry name" value="Peptidase_C1A_C"/>
</dbReference>
<dbReference type="GO" id="GO:0006508">
    <property type="term" value="P:proteolysis"/>
    <property type="evidence" value="ECO:0007669"/>
    <property type="project" value="InterPro"/>
</dbReference>
<reference evidence="4" key="1">
    <citation type="submission" date="2021-02" db="EMBL/GenBank/DDBJ databases">
        <authorList>
            <person name="Nowell W R."/>
        </authorList>
    </citation>
    <scope>NUCLEOTIDE SEQUENCE</scope>
</reference>
<dbReference type="PANTHER" id="PTHR12411">
    <property type="entry name" value="CYSTEINE PROTEASE FAMILY C1-RELATED"/>
    <property type="match status" value="1"/>
</dbReference>
<organism evidence="4 5">
    <name type="scientific">Adineta ricciae</name>
    <name type="common">Rotifer</name>
    <dbReference type="NCBI Taxonomy" id="249248"/>
    <lineage>
        <taxon>Eukaryota</taxon>
        <taxon>Metazoa</taxon>
        <taxon>Spiralia</taxon>
        <taxon>Gnathifera</taxon>
        <taxon>Rotifera</taxon>
        <taxon>Eurotatoria</taxon>
        <taxon>Bdelloidea</taxon>
        <taxon>Adinetida</taxon>
        <taxon>Adinetidae</taxon>
        <taxon>Adineta</taxon>
    </lineage>
</organism>
<dbReference type="CDD" id="cd02248">
    <property type="entry name" value="Peptidase_C1A"/>
    <property type="match status" value="1"/>
</dbReference>
<keyword evidence="5" id="KW-1185">Reference proteome</keyword>
<evidence type="ECO:0000256" key="2">
    <source>
        <dbReference type="ARBA" id="ARBA00023157"/>
    </source>
</evidence>
<dbReference type="InterPro" id="IPR013128">
    <property type="entry name" value="Peptidase_C1A"/>
</dbReference>
<evidence type="ECO:0000259" key="3">
    <source>
        <dbReference type="SMART" id="SM00645"/>
    </source>
</evidence>
<gene>
    <name evidence="4" type="ORF">XAT740_LOCUS52975</name>
</gene>
<dbReference type="InterPro" id="IPR039417">
    <property type="entry name" value="Peptidase_C1A_papain-like"/>
</dbReference>
<dbReference type="EMBL" id="CAJNOR010008905">
    <property type="protein sequence ID" value="CAF1638976.1"/>
    <property type="molecule type" value="Genomic_DNA"/>
</dbReference>
<dbReference type="SUPFAM" id="SSF54001">
    <property type="entry name" value="Cysteine proteinases"/>
    <property type="match status" value="1"/>
</dbReference>
<comment type="similarity">
    <text evidence="1">Belongs to the peptidase C1 family.</text>
</comment>
<dbReference type="InterPro" id="IPR038765">
    <property type="entry name" value="Papain-like_cys_pep_sf"/>
</dbReference>
<evidence type="ECO:0000313" key="4">
    <source>
        <dbReference type="EMBL" id="CAF1638976.1"/>
    </source>
</evidence>
<dbReference type="GO" id="GO:0008234">
    <property type="term" value="F:cysteine-type peptidase activity"/>
    <property type="evidence" value="ECO:0007669"/>
    <property type="project" value="InterPro"/>
</dbReference>
<evidence type="ECO:0000256" key="1">
    <source>
        <dbReference type="ARBA" id="ARBA00008455"/>
    </source>
</evidence>
<dbReference type="AlphaFoldDB" id="A0A816DQC9"/>
<dbReference type="Pfam" id="PF00112">
    <property type="entry name" value="Peptidase_C1"/>
    <property type="match status" value="1"/>
</dbReference>
<name>A0A816DQC9_ADIRI</name>
<accession>A0A816DQC9</accession>
<feature type="domain" description="Peptidase C1A papain C-terminal" evidence="3">
    <location>
        <begin position="1"/>
        <end position="154"/>
    </location>
</feature>
<protein>
    <recommendedName>
        <fullName evidence="3">Peptidase C1A papain C-terminal domain-containing protein</fullName>
    </recommendedName>
</protein>
<keyword evidence="2" id="KW-1015">Disulfide bond</keyword>
<evidence type="ECO:0000313" key="5">
    <source>
        <dbReference type="Proteomes" id="UP000663828"/>
    </source>
</evidence>
<comment type="caution">
    <text evidence="4">The sequence shown here is derived from an EMBL/GenBank/DDBJ whole genome shotgun (WGS) entry which is preliminary data.</text>
</comment>